<feature type="region of interest" description="Disordered" evidence="1">
    <location>
        <begin position="1"/>
        <end position="20"/>
    </location>
</feature>
<feature type="compositionally biased region" description="Basic and acidic residues" evidence="1">
    <location>
        <begin position="1"/>
        <end position="13"/>
    </location>
</feature>
<protein>
    <submittedName>
        <fullName evidence="3">(northern house mosquito) hypothetical protein</fullName>
    </submittedName>
</protein>
<evidence type="ECO:0000256" key="1">
    <source>
        <dbReference type="SAM" id="MobiDB-lite"/>
    </source>
</evidence>
<name>A0A8D8GBB2_CULPI</name>
<reference evidence="3" key="1">
    <citation type="submission" date="2021-05" db="EMBL/GenBank/DDBJ databases">
        <authorList>
            <person name="Alioto T."/>
            <person name="Alioto T."/>
            <person name="Gomez Garrido J."/>
        </authorList>
    </citation>
    <scope>NUCLEOTIDE SEQUENCE</scope>
</reference>
<dbReference type="AlphaFoldDB" id="A0A8D8GBB2"/>
<keyword evidence="2" id="KW-0472">Membrane</keyword>
<accession>A0A8D8GBB2</accession>
<organism evidence="3">
    <name type="scientific">Culex pipiens</name>
    <name type="common">House mosquito</name>
    <dbReference type="NCBI Taxonomy" id="7175"/>
    <lineage>
        <taxon>Eukaryota</taxon>
        <taxon>Metazoa</taxon>
        <taxon>Ecdysozoa</taxon>
        <taxon>Arthropoda</taxon>
        <taxon>Hexapoda</taxon>
        <taxon>Insecta</taxon>
        <taxon>Pterygota</taxon>
        <taxon>Neoptera</taxon>
        <taxon>Endopterygota</taxon>
        <taxon>Diptera</taxon>
        <taxon>Nematocera</taxon>
        <taxon>Culicoidea</taxon>
        <taxon>Culicidae</taxon>
        <taxon>Culicinae</taxon>
        <taxon>Culicini</taxon>
        <taxon>Culex</taxon>
        <taxon>Culex</taxon>
    </lineage>
</organism>
<feature type="transmembrane region" description="Helical" evidence="2">
    <location>
        <begin position="33"/>
        <end position="60"/>
    </location>
</feature>
<evidence type="ECO:0000313" key="3">
    <source>
        <dbReference type="EMBL" id="CAG6500399.1"/>
    </source>
</evidence>
<sequence>MDLRPKDGVEDGHGGSGPAGIGNSSISTGVVGFFGAGAGTAGVSGMLLRMVLILVSVGLCDTEGRRFGILNTGAFCATRLTLATLSKVSFGALVTGVSATSWATGRTMSRAVDCVQTMSSSSNCGTDSRELPASFGGTLMFAVRKAPRLDGVNLTFGLVAVFVLPEESLDCAFLS</sequence>
<keyword evidence="2" id="KW-0812">Transmembrane</keyword>
<evidence type="ECO:0000256" key="2">
    <source>
        <dbReference type="SAM" id="Phobius"/>
    </source>
</evidence>
<dbReference type="EMBL" id="HBUE01140152">
    <property type="protein sequence ID" value="CAG6500399.1"/>
    <property type="molecule type" value="Transcribed_RNA"/>
</dbReference>
<proteinExistence type="predicted"/>
<keyword evidence="2" id="KW-1133">Transmembrane helix</keyword>